<dbReference type="GO" id="GO:0005829">
    <property type="term" value="C:cytosol"/>
    <property type="evidence" value="ECO:0007669"/>
    <property type="project" value="TreeGrafter"/>
</dbReference>
<dbReference type="STRING" id="338966.Ppro_2665"/>
<evidence type="ECO:0000256" key="3">
    <source>
        <dbReference type="ARBA" id="ARBA00023125"/>
    </source>
</evidence>
<dbReference type="SUPFAM" id="SSF47729">
    <property type="entry name" value="IHF-like DNA-binding proteins"/>
    <property type="match status" value="1"/>
</dbReference>
<dbReference type="RefSeq" id="WP_011736521.1">
    <property type="nucleotide sequence ID" value="NC_008609.1"/>
</dbReference>
<dbReference type="PANTHER" id="PTHR33175:SF3">
    <property type="entry name" value="DNA-BINDING PROTEIN HU-BETA"/>
    <property type="match status" value="1"/>
</dbReference>
<proteinExistence type="inferred from homology"/>
<dbReference type="CDD" id="cd13831">
    <property type="entry name" value="HU"/>
    <property type="match status" value="1"/>
</dbReference>
<comment type="similarity">
    <text evidence="1 4">Belongs to the bacterial histone-like protein family.</text>
</comment>
<evidence type="ECO:0000256" key="4">
    <source>
        <dbReference type="RuleBase" id="RU003939"/>
    </source>
</evidence>
<dbReference type="OrthoDB" id="9799835at2"/>
<dbReference type="eggNOG" id="COG0776">
    <property type="taxonomic scope" value="Bacteria"/>
</dbReference>
<organism evidence="5 6">
    <name type="scientific">Pelobacter propionicus (strain DSM 2379 / NBRC 103807 / OttBd1)</name>
    <dbReference type="NCBI Taxonomy" id="338966"/>
    <lineage>
        <taxon>Bacteria</taxon>
        <taxon>Pseudomonadati</taxon>
        <taxon>Thermodesulfobacteriota</taxon>
        <taxon>Desulfuromonadia</taxon>
        <taxon>Desulfuromonadales</taxon>
        <taxon>Desulfuromonadaceae</taxon>
        <taxon>Pelobacter</taxon>
    </lineage>
</organism>
<evidence type="ECO:0000256" key="1">
    <source>
        <dbReference type="ARBA" id="ARBA00010529"/>
    </source>
</evidence>
<evidence type="ECO:0000256" key="2">
    <source>
        <dbReference type="ARBA" id="ARBA00023067"/>
    </source>
</evidence>
<dbReference type="Gene3D" id="4.10.520.10">
    <property type="entry name" value="IHF-like DNA-binding proteins"/>
    <property type="match status" value="1"/>
</dbReference>
<dbReference type="PRINTS" id="PR01727">
    <property type="entry name" value="DNABINDINGHU"/>
</dbReference>
<dbReference type="GO" id="GO:0030261">
    <property type="term" value="P:chromosome condensation"/>
    <property type="evidence" value="ECO:0007669"/>
    <property type="project" value="UniProtKB-KW"/>
</dbReference>
<evidence type="ECO:0000313" key="6">
    <source>
        <dbReference type="Proteomes" id="UP000006732"/>
    </source>
</evidence>
<dbReference type="GO" id="GO:0030527">
    <property type="term" value="F:structural constituent of chromatin"/>
    <property type="evidence" value="ECO:0007669"/>
    <property type="project" value="InterPro"/>
</dbReference>
<dbReference type="Proteomes" id="UP000006732">
    <property type="component" value="Chromosome"/>
</dbReference>
<dbReference type="InterPro" id="IPR000119">
    <property type="entry name" value="Hist_DNA-bd"/>
</dbReference>
<dbReference type="AlphaFoldDB" id="A1ASE8"/>
<dbReference type="PANTHER" id="PTHR33175">
    <property type="entry name" value="DNA-BINDING PROTEIN HU"/>
    <property type="match status" value="1"/>
</dbReference>
<dbReference type="InterPro" id="IPR010992">
    <property type="entry name" value="IHF-like_DNA-bd_dom_sf"/>
</dbReference>
<dbReference type="KEGG" id="ppd:Ppro_2665"/>
<sequence>MTKAELVARMAESGDITKAAAEKALGGFIEAVTEAIKAGEKVTLTGFGTFSAVTRAARIGRNPATGQELQIAAKTSAKFSPGKELKDLGQK</sequence>
<keyword evidence="2" id="KW-0226">DNA condensation</keyword>
<dbReference type="GO" id="GO:0003677">
    <property type="term" value="F:DNA binding"/>
    <property type="evidence" value="ECO:0007669"/>
    <property type="project" value="UniProtKB-KW"/>
</dbReference>
<dbReference type="HOGENOM" id="CLU_105066_3_3_7"/>
<gene>
    <name evidence="5" type="ordered locus">Ppro_2665</name>
</gene>
<keyword evidence="6" id="KW-1185">Reference proteome</keyword>
<dbReference type="InterPro" id="IPR020816">
    <property type="entry name" value="Histone-like_DNA-bd_CS"/>
</dbReference>
<dbReference type="Pfam" id="PF00216">
    <property type="entry name" value="Bac_DNA_binding"/>
    <property type="match status" value="1"/>
</dbReference>
<dbReference type="EMBL" id="CP000482">
    <property type="protein sequence ID" value="ABL00269.1"/>
    <property type="molecule type" value="Genomic_DNA"/>
</dbReference>
<accession>A1ASE8</accession>
<evidence type="ECO:0000313" key="5">
    <source>
        <dbReference type="EMBL" id="ABL00269.1"/>
    </source>
</evidence>
<reference evidence="5 6" key="1">
    <citation type="submission" date="2006-10" db="EMBL/GenBank/DDBJ databases">
        <title>Complete sequence of chromosome of Pelobacter propionicus DSM 2379.</title>
        <authorList>
            <consortium name="US DOE Joint Genome Institute"/>
            <person name="Copeland A."/>
            <person name="Lucas S."/>
            <person name="Lapidus A."/>
            <person name="Barry K."/>
            <person name="Detter J.C."/>
            <person name="Glavina del Rio T."/>
            <person name="Hammon N."/>
            <person name="Israni S."/>
            <person name="Dalin E."/>
            <person name="Tice H."/>
            <person name="Pitluck S."/>
            <person name="Saunders E."/>
            <person name="Brettin T."/>
            <person name="Bruce D."/>
            <person name="Han C."/>
            <person name="Tapia R."/>
            <person name="Schmutz J."/>
            <person name="Larimer F."/>
            <person name="Land M."/>
            <person name="Hauser L."/>
            <person name="Kyrpides N."/>
            <person name="Kim E."/>
            <person name="Lovley D."/>
            <person name="Richardson P."/>
        </authorList>
    </citation>
    <scope>NUCLEOTIDE SEQUENCE [LARGE SCALE GENOMIC DNA]</scope>
    <source>
        <strain evidence="6">DSM 2379 / NBRC 103807 / OttBd1</strain>
    </source>
</reference>
<protein>
    <submittedName>
        <fullName evidence="5">Histone family protein DNA-binding protein</fullName>
    </submittedName>
</protein>
<dbReference type="SMART" id="SM00411">
    <property type="entry name" value="BHL"/>
    <property type="match status" value="1"/>
</dbReference>
<keyword evidence="3 5" id="KW-0238">DNA-binding</keyword>
<dbReference type="PROSITE" id="PS00045">
    <property type="entry name" value="HISTONE_LIKE"/>
    <property type="match status" value="1"/>
</dbReference>
<name>A1ASE8_PELPD</name>